<dbReference type="Proteomes" id="UP000198565">
    <property type="component" value="Unassembled WGS sequence"/>
</dbReference>
<dbReference type="SUPFAM" id="SSF160467">
    <property type="entry name" value="PH0987 N-terminal domain-like"/>
    <property type="match status" value="1"/>
</dbReference>
<keyword evidence="2" id="KW-0378">Hydrolase</keyword>
<dbReference type="PANTHER" id="PTHR34698">
    <property type="entry name" value="5-OXOPROLINASE SUBUNIT B"/>
    <property type="match status" value="1"/>
</dbReference>
<dbReference type="GO" id="GO:0016787">
    <property type="term" value="F:hydrolase activity"/>
    <property type="evidence" value="ECO:0007669"/>
    <property type="project" value="UniProtKB-KW"/>
</dbReference>
<reference evidence="6" key="1">
    <citation type="submission" date="2016-10" db="EMBL/GenBank/DDBJ databases">
        <authorList>
            <person name="Varghese N."/>
            <person name="Submissions S."/>
        </authorList>
    </citation>
    <scope>NUCLEOTIDE SEQUENCE [LARGE SCALE GENOMIC DNA]</scope>
    <source>
        <strain evidence="6">CGMCC 1.4250</strain>
    </source>
</reference>
<keyword evidence="1" id="KW-0547">Nucleotide-binding</keyword>
<dbReference type="STRING" id="334253.SAMN04487943_110141"/>
<dbReference type="AlphaFoldDB" id="A0A1I4P9A3"/>
<keyword evidence="3" id="KW-0067">ATP-binding</keyword>
<evidence type="ECO:0000256" key="1">
    <source>
        <dbReference type="ARBA" id="ARBA00022741"/>
    </source>
</evidence>
<dbReference type="InterPro" id="IPR029000">
    <property type="entry name" value="Cyclophilin-like_dom_sf"/>
</dbReference>
<dbReference type="RefSeq" id="WP_091484934.1">
    <property type="nucleotide sequence ID" value="NZ_FOTR01000010.1"/>
</dbReference>
<dbReference type="NCBIfam" id="TIGR00370">
    <property type="entry name" value="5-oxoprolinase subunit PxpB"/>
    <property type="match status" value="1"/>
</dbReference>
<gene>
    <name evidence="5" type="ORF">SAMN04487943_110141</name>
</gene>
<proteinExistence type="predicted"/>
<organism evidence="5 6">
    <name type="scientific">Gracilibacillus orientalis</name>
    <dbReference type="NCBI Taxonomy" id="334253"/>
    <lineage>
        <taxon>Bacteria</taxon>
        <taxon>Bacillati</taxon>
        <taxon>Bacillota</taxon>
        <taxon>Bacilli</taxon>
        <taxon>Bacillales</taxon>
        <taxon>Bacillaceae</taxon>
        <taxon>Gracilibacillus</taxon>
    </lineage>
</organism>
<dbReference type="OrthoDB" id="9778567at2"/>
<dbReference type="PANTHER" id="PTHR34698:SF2">
    <property type="entry name" value="5-OXOPROLINASE SUBUNIT B"/>
    <property type="match status" value="1"/>
</dbReference>
<dbReference type="InterPro" id="IPR003833">
    <property type="entry name" value="CT_C_D"/>
</dbReference>
<dbReference type="EMBL" id="FOTR01000010">
    <property type="protein sequence ID" value="SFM24205.1"/>
    <property type="molecule type" value="Genomic_DNA"/>
</dbReference>
<dbReference type="GO" id="GO:0005524">
    <property type="term" value="F:ATP binding"/>
    <property type="evidence" value="ECO:0007669"/>
    <property type="project" value="UniProtKB-KW"/>
</dbReference>
<dbReference type="Gene3D" id="3.30.1360.40">
    <property type="match status" value="1"/>
</dbReference>
<sequence>MRLQSISENTIMMTLPNNPDLSTYLIAVKHHLDNQAFILETVIGYRTITVYFNPLQVTHQEILTFITATWEQKQAEQIHSTLHHIPVCYDKAFGIDIEHVMKEHQLSLQKIIALHTTPTYNVSFLGFSPGFPFLTGMNQHLATPRKNNPRLEVPKGSVGIAGGQTGIYPSTSPGGWQIIGRTPINLLPLDADRPTLLVPGDQIRFYPINKTEFEQLQKEERIKNGN</sequence>
<protein>
    <submittedName>
        <fullName evidence="5">Inhibitor of KinA</fullName>
    </submittedName>
</protein>
<evidence type="ECO:0000313" key="5">
    <source>
        <dbReference type="EMBL" id="SFM24205.1"/>
    </source>
</evidence>
<name>A0A1I4P9A3_9BACI</name>
<evidence type="ECO:0000256" key="2">
    <source>
        <dbReference type="ARBA" id="ARBA00022801"/>
    </source>
</evidence>
<feature type="domain" description="Carboxyltransferase" evidence="4">
    <location>
        <begin position="1"/>
        <end position="197"/>
    </location>
</feature>
<dbReference type="SMART" id="SM00796">
    <property type="entry name" value="AHS1"/>
    <property type="match status" value="1"/>
</dbReference>
<accession>A0A1I4P9A3</accession>
<keyword evidence="6" id="KW-1185">Reference proteome</keyword>
<evidence type="ECO:0000259" key="4">
    <source>
        <dbReference type="SMART" id="SM00796"/>
    </source>
</evidence>
<evidence type="ECO:0000313" key="6">
    <source>
        <dbReference type="Proteomes" id="UP000198565"/>
    </source>
</evidence>
<dbReference type="InterPro" id="IPR010016">
    <property type="entry name" value="PxpB"/>
</dbReference>
<dbReference type="Gene3D" id="2.40.100.10">
    <property type="entry name" value="Cyclophilin-like"/>
    <property type="match status" value="1"/>
</dbReference>
<evidence type="ECO:0000256" key="3">
    <source>
        <dbReference type="ARBA" id="ARBA00022840"/>
    </source>
</evidence>
<dbReference type="SUPFAM" id="SSF50891">
    <property type="entry name" value="Cyclophilin-like"/>
    <property type="match status" value="1"/>
</dbReference>
<dbReference type="Pfam" id="PF02682">
    <property type="entry name" value="CT_C_D"/>
    <property type="match status" value="1"/>
</dbReference>